<gene>
    <name evidence="2" type="ORF">PF586_05880</name>
</gene>
<protein>
    <submittedName>
        <fullName evidence="2">Uncharacterized protein</fullName>
    </submittedName>
</protein>
<name>A0AAW5YYI5_9LACO</name>
<organism evidence="2 3">
    <name type="scientific">Lactobacillus delbrueckii</name>
    <dbReference type="NCBI Taxonomy" id="1584"/>
    <lineage>
        <taxon>Bacteria</taxon>
        <taxon>Bacillati</taxon>
        <taxon>Bacillota</taxon>
        <taxon>Bacilli</taxon>
        <taxon>Lactobacillales</taxon>
        <taxon>Lactobacillaceae</taxon>
        <taxon>Lactobacillus</taxon>
    </lineage>
</organism>
<comment type="caution">
    <text evidence="2">The sequence shown here is derived from an EMBL/GenBank/DDBJ whole genome shotgun (WGS) entry which is preliminary data.</text>
</comment>
<evidence type="ECO:0000313" key="2">
    <source>
        <dbReference type="EMBL" id="MDA3767990.1"/>
    </source>
</evidence>
<dbReference type="EMBL" id="JAQIEY010000014">
    <property type="protein sequence ID" value="MDA3767990.1"/>
    <property type="molecule type" value="Genomic_DNA"/>
</dbReference>
<dbReference type="Proteomes" id="UP001210502">
    <property type="component" value="Unassembled WGS sequence"/>
</dbReference>
<evidence type="ECO:0000256" key="1">
    <source>
        <dbReference type="SAM" id="Coils"/>
    </source>
</evidence>
<proteinExistence type="predicted"/>
<accession>A0AAW5YYI5</accession>
<dbReference type="RefSeq" id="WP_271024551.1">
    <property type="nucleotide sequence ID" value="NZ_JAQIEY010000014.1"/>
</dbReference>
<evidence type="ECO:0000313" key="3">
    <source>
        <dbReference type="Proteomes" id="UP001210502"/>
    </source>
</evidence>
<reference evidence="2" key="1">
    <citation type="submission" date="2023-01" db="EMBL/GenBank/DDBJ databases">
        <title>Sequencing of the bacterial strains from artisanal fermented milk Matsoni.</title>
        <authorList>
            <person name="Rozman V."/>
            <person name="Accetto T."/>
            <person name="Bogovic Matijasic B."/>
        </authorList>
    </citation>
    <scope>NUCLEOTIDE SEQUENCE</scope>
    <source>
        <strain evidence="2">Lbl333</strain>
    </source>
</reference>
<feature type="coiled-coil region" evidence="1">
    <location>
        <begin position="90"/>
        <end position="117"/>
    </location>
</feature>
<keyword evidence="1" id="KW-0175">Coiled coil</keyword>
<sequence>MKLELTELQEKALTVELAWVKEFNEAGFSNKYGTYKAGIEINGRHLWPATTVMIYQEGFDSLCRINETFIAPQLREWAKPRGHEWTEISDTKLYQKMQQLEEKLRDLSEQYDRSGIEKIK</sequence>
<dbReference type="AlphaFoldDB" id="A0AAW5YYI5"/>